<dbReference type="Proteomes" id="UP000094793">
    <property type="component" value="Chromosome"/>
</dbReference>
<reference evidence="6" key="1">
    <citation type="submission" date="2016-09" db="EMBL/GenBank/DDBJ databases">
        <title>Complete Genome Sequence of Brevibacterium linens SMQ-1335.</title>
        <authorList>
            <person name="de Melo A.G."/>
            <person name="Labrie S.J."/>
            <person name="Dumaresq J."/>
            <person name="Roberts R.J."/>
            <person name="Tremblay D.M."/>
            <person name="Moineau S."/>
        </authorList>
    </citation>
    <scope>NUCLEOTIDE SEQUENCE [LARGE SCALE GENOMIC DNA]</scope>
    <source>
        <strain evidence="6">SMQ-1335</strain>
    </source>
</reference>
<dbReference type="PANTHER" id="PTHR48081:SF8">
    <property type="entry name" value="ALPHA_BETA HYDROLASE FOLD-3 DOMAIN-CONTAINING PROTEIN-RELATED"/>
    <property type="match status" value="1"/>
</dbReference>
<evidence type="ECO:0000256" key="2">
    <source>
        <dbReference type="ARBA" id="ARBA00022801"/>
    </source>
</evidence>
<dbReference type="KEGG" id="blin:BLSMQ_3071"/>
<dbReference type="PATRIC" id="fig|1703.10.peg.3176"/>
<name>A0A1D7W6U3_BREAU</name>
<accession>A0A1D7W6U3</accession>
<evidence type="ECO:0000256" key="3">
    <source>
        <dbReference type="SAM" id="MobiDB-lite"/>
    </source>
</evidence>
<protein>
    <submittedName>
        <fullName evidence="5">Acetyl esterase</fullName>
        <ecNumber evidence="5">3.1.1.-</ecNumber>
    </submittedName>
</protein>
<gene>
    <name evidence="5" type="ORF">BLSMQ_3071</name>
</gene>
<dbReference type="InterPro" id="IPR002168">
    <property type="entry name" value="Lipase_GDXG_HIS_AS"/>
</dbReference>
<feature type="region of interest" description="Disordered" evidence="3">
    <location>
        <begin position="1"/>
        <end position="32"/>
    </location>
</feature>
<dbReference type="Gene3D" id="3.40.50.1820">
    <property type="entry name" value="alpha/beta hydrolase"/>
    <property type="match status" value="1"/>
</dbReference>
<proteinExistence type="inferred from homology"/>
<dbReference type="Pfam" id="PF07859">
    <property type="entry name" value="Abhydrolase_3"/>
    <property type="match status" value="1"/>
</dbReference>
<dbReference type="SUPFAM" id="SSF53474">
    <property type="entry name" value="alpha/beta-Hydrolases"/>
    <property type="match status" value="1"/>
</dbReference>
<organism evidence="5 6">
    <name type="scientific">Brevibacterium aurantiacum</name>
    <dbReference type="NCBI Taxonomy" id="273384"/>
    <lineage>
        <taxon>Bacteria</taxon>
        <taxon>Bacillati</taxon>
        <taxon>Actinomycetota</taxon>
        <taxon>Actinomycetes</taxon>
        <taxon>Micrococcales</taxon>
        <taxon>Brevibacteriaceae</taxon>
        <taxon>Brevibacterium</taxon>
    </lineage>
</organism>
<dbReference type="InterPro" id="IPR050300">
    <property type="entry name" value="GDXG_lipolytic_enzyme"/>
</dbReference>
<evidence type="ECO:0000313" key="6">
    <source>
        <dbReference type="Proteomes" id="UP000094793"/>
    </source>
</evidence>
<dbReference type="EC" id="3.1.1.-" evidence="5"/>
<dbReference type="PROSITE" id="PS01173">
    <property type="entry name" value="LIPASE_GDXG_HIS"/>
    <property type="match status" value="1"/>
</dbReference>
<comment type="similarity">
    <text evidence="1">Belongs to the 'GDXG' lipolytic enzyme family.</text>
</comment>
<dbReference type="InterPro" id="IPR029058">
    <property type="entry name" value="AB_hydrolase_fold"/>
</dbReference>
<evidence type="ECO:0000259" key="4">
    <source>
        <dbReference type="Pfam" id="PF07859"/>
    </source>
</evidence>
<dbReference type="InterPro" id="IPR013094">
    <property type="entry name" value="AB_hydrolase_3"/>
</dbReference>
<dbReference type="AlphaFoldDB" id="A0A1D7W6U3"/>
<evidence type="ECO:0000256" key="1">
    <source>
        <dbReference type="ARBA" id="ARBA00010515"/>
    </source>
</evidence>
<feature type="region of interest" description="Disordered" evidence="3">
    <location>
        <begin position="90"/>
        <end position="118"/>
    </location>
</feature>
<dbReference type="PANTHER" id="PTHR48081">
    <property type="entry name" value="AB HYDROLASE SUPERFAMILY PROTEIN C4A8.06C"/>
    <property type="match status" value="1"/>
</dbReference>
<evidence type="ECO:0000313" key="5">
    <source>
        <dbReference type="EMBL" id="AOP54773.1"/>
    </source>
</evidence>
<sequence length="420" mass="45444">MQQSRRMSQHGRIPPTGPIQTSTRTAGKLPIASTRRRKQYIITGMTTYDHLTSALLDSIPHDIVNAMSAQMRDVLAVQATRAEFCRRAAEEAGRAAPEPANVPESDRDQTAKSPQTPVRFVESRAEYRAERSYWNEGGPTMVRTVDDTITAAGVEVPVRFHFPSTEAVLPGIVFLHGGGFTVGDLDTHDRIMRVIAESSGAAVIGVDYSLSPEVKFPQALYESAGVIDHLVRRGQDFGIDGSRLAIAGDSAGSMLTIGATLLLRDDPASVGAHPETFSALRALMAFYGGHGLSDSASRRIFGGSWDGMGTDDLGSIMSDYFSSADDTGSPFYHHLSADLTGLPPVFVAAAGLDPLRDDARALAMRLRRAGNDLAYEEYPHVLHSFLHFGRILDDTTDVLTKAAAFAAERLTLCVLSRREP</sequence>
<keyword evidence="2 5" id="KW-0378">Hydrolase</keyword>
<dbReference type="GO" id="GO:0016787">
    <property type="term" value="F:hydrolase activity"/>
    <property type="evidence" value="ECO:0007669"/>
    <property type="project" value="UniProtKB-KW"/>
</dbReference>
<feature type="domain" description="Alpha/beta hydrolase fold-3" evidence="4">
    <location>
        <begin position="172"/>
        <end position="386"/>
    </location>
</feature>
<dbReference type="EMBL" id="CP017150">
    <property type="protein sequence ID" value="AOP54773.1"/>
    <property type="molecule type" value="Genomic_DNA"/>
</dbReference>